<accession>A0A1X7A4I5</accession>
<name>A0A1X7A4I5_9RHOB</name>
<proteinExistence type="predicted"/>
<evidence type="ECO:0000313" key="1">
    <source>
        <dbReference type="EMBL" id="SLN70358.1"/>
    </source>
</evidence>
<dbReference type="Proteomes" id="UP000193963">
    <property type="component" value="Unassembled WGS sequence"/>
</dbReference>
<dbReference type="OrthoDB" id="9963860at2"/>
<protein>
    <recommendedName>
        <fullName evidence="3">Gene transfer agent protein</fullName>
    </recommendedName>
</protein>
<sequence>MAAHGFQPVTLQWRGETITIPARGILPLVAEIEEILQHGTSDAAIEVLTRPSGPGFVKISQCLGAALRHMGKRVTDEEIYLSIDGALAKGDFEQVSAARALTIELIGIVSPALSREFEAEDAGAEK</sequence>
<organism evidence="1 2">
    <name type="scientific">Pseudooceanicola marinus</name>
    <dbReference type="NCBI Taxonomy" id="396013"/>
    <lineage>
        <taxon>Bacteria</taxon>
        <taxon>Pseudomonadati</taxon>
        <taxon>Pseudomonadota</taxon>
        <taxon>Alphaproteobacteria</taxon>
        <taxon>Rhodobacterales</taxon>
        <taxon>Paracoccaceae</taxon>
        <taxon>Pseudooceanicola</taxon>
    </lineage>
</organism>
<gene>
    <name evidence="1" type="ORF">PSM7751_03720</name>
</gene>
<evidence type="ECO:0000313" key="2">
    <source>
        <dbReference type="Proteomes" id="UP000193963"/>
    </source>
</evidence>
<keyword evidence="2" id="KW-1185">Reference proteome</keyword>
<dbReference type="RefSeq" id="WP_085889747.1">
    <property type="nucleotide sequence ID" value="NZ_FWFN01000009.1"/>
</dbReference>
<evidence type="ECO:0008006" key="3">
    <source>
        <dbReference type="Google" id="ProtNLM"/>
    </source>
</evidence>
<dbReference type="EMBL" id="FWFN01000009">
    <property type="protein sequence ID" value="SLN70358.1"/>
    <property type="molecule type" value="Genomic_DNA"/>
</dbReference>
<reference evidence="2" key="1">
    <citation type="submission" date="2017-03" db="EMBL/GenBank/DDBJ databases">
        <authorList>
            <person name="Rodrigo-Torres L."/>
            <person name="Arahal R.D."/>
            <person name="Lucena T."/>
        </authorList>
    </citation>
    <scope>NUCLEOTIDE SEQUENCE [LARGE SCALE GENOMIC DNA]</scope>
    <source>
        <strain evidence="2">CECT 7751</strain>
    </source>
</reference>
<dbReference type="AlphaFoldDB" id="A0A1X7A4I5"/>